<dbReference type="Proteomes" id="UP000826573">
    <property type="component" value="Unassembled WGS sequence"/>
</dbReference>
<protein>
    <submittedName>
        <fullName evidence="1">Uncharacterized protein</fullName>
    </submittedName>
</protein>
<evidence type="ECO:0000313" key="1">
    <source>
        <dbReference type="EMBL" id="KAH0527346.1"/>
    </source>
</evidence>
<reference evidence="1 2" key="1">
    <citation type="submission" date="2021-08" db="EMBL/GenBank/DDBJ databases">
        <title>The highly contiguous genome resource for Trichoderma semiorbis FJ059, a fungal antagonistic to plant pathogens.</title>
        <authorList>
            <person name="Liu T."/>
        </authorList>
    </citation>
    <scope>NUCLEOTIDE SEQUENCE [LARGE SCALE GENOMIC DNA]</scope>
    <source>
        <strain evidence="1 2">FJ059</strain>
    </source>
</reference>
<organism evidence="1 2">
    <name type="scientific">Trichoderma semiorbis</name>
    <dbReference type="NCBI Taxonomy" id="1491008"/>
    <lineage>
        <taxon>Eukaryota</taxon>
        <taxon>Fungi</taxon>
        <taxon>Dikarya</taxon>
        <taxon>Ascomycota</taxon>
        <taxon>Pezizomycotina</taxon>
        <taxon>Sordariomycetes</taxon>
        <taxon>Hypocreomycetidae</taxon>
        <taxon>Hypocreales</taxon>
        <taxon>Hypocreaceae</taxon>
        <taxon>Trichoderma</taxon>
    </lineage>
</organism>
<keyword evidence="2" id="KW-1185">Reference proteome</keyword>
<dbReference type="AlphaFoldDB" id="A0A9P8KUU2"/>
<evidence type="ECO:0000313" key="2">
    <source>
        <dbReference type="Proteomes" id="UP000826573"/>
    </source>
</evidence>
<dbReference type="EMBL" id="JAIMJC010000003">
    <property type="protein sequence ID" value="KAH0527346.1"/>
    <property type="molecule type" value="Genomic_DNA"/>
</dbReference>
<sequence>MRLVPRMKKDTTPEGCAIGTLEDMVSDLQKPSVSFETYQSRVSDELHSIMRKFGRLQCTDIRDRLYGFIGLLDERSRKKLNPDYKRSVEYAFYQALKFGLEELCPGYGVSSWGLGGSWISYFCEVRDAFNTGDEISEQWDINYGWRGADAVHYRAFAHMIIDDELDDDAFSDAHSPLLLRFHNKQRRFCEKISMKIRRRPKASYSRLLT</sequence>
<name>A0A9P8KUU2_9HYPO</name>
<gene>
    <name evidence="1" type="ORF">TsFJ059_002357</name>
</gene>
<comment type="caution">
    <text evidence="1">The sequence shown here is derived from an EMBL/GenBank/DDBJ whole genome shotgun (WGS) entry which is preliminary data.</text>
</comment>
<accession>A0A9P8KUU2</accession>
<proteinExistence type="predicted"/>